<organism evidence="3 4">
    <name type="scientific">Pantoea conspicua</name>
    <dbReference type="NCBI Taxonomy" id="472705"/>
    <lineage>
        <taxon>Bacteria</taxon>
        <taxon>Pseudomonadati</taxon>
        <taxon>Pseudomonadota</taxon>
        <taxon>Gammaproteobacteria</taxon>
        <taxon>Enterobacterales</taxon>
        <taxon>Erwiniaceae</taxon>
        <taxon>Pantoea</taxon>
    </lineage>
</organism>
<dbReference type="STRING" id="472705.GCA_001743465_04817"/>
<name>A0A1X1BWU1_9GAMM</name>
<dbReference type="Gene3D" id="1.20.1270.180">
    <property type="match status" value="1"/>
</dbReference>
<comment type="caution">
    <text evidence="3">The sequence shown here is derived from an EMBL/GenBank/DDBJ whole genome shotgun (WGS) entry which is preliminary data.</text>
</comment>
<keyword evidence="1" id="KW-0732">Signal</keyword>
<reference evidence="3 4" key="1">
    <citation type="journal article" date="2017" name="Antonie Van Leeuwenhoek">
        <title>Phylogenomic resolution of the bacterial genus Pantoea and its relationship with Erwinia and Tatumella.</title>
        <authorList>
            <person name="Palmer M."/>
            <person name="Steenkamp E.T."/>
            <person name="Coetzee M.P."/>
            <person name="Chan W.Y."/>
            <person name="van Zyl E."/>
            <person name="De Maayer P."/>
            <person name="Coutinho T.A."/>
            <person name="Blom J."/>
            <person name="Smits T.H."/>
            <person name="Duffy B."/>
            <person name="Venter S.N."/>
        </authorList>
    </citation>
    <scope>NUCLEOTIDE SEQUENCE [LARGE SCALE GENOMIC DNA]</scope>
    <source>
        <strain evidence="3 4">LMG 24534</strain>
    </source>
</reference>
<evidence type="ECO:0000313" key="4">
    <source>
        <dbReference type="Proteomes" id="UP000193933"/>
    </source>
</evidence>
<dbReference type="EMBL" id="MLFN01000021">
    <property type="protein sequence ID" value="ORM53142.1"/>
    <property type="molecule type" value="Genomic_DNA"/>
</dbReference>
<proteinExistence type="predicted"/>
<keyword evidence="4" id="KW-1185">Reference proteome</keyword>
<protein>
    <recommendedName>
        <fullName evidence="2">Lysozyme inhibitor LprI-like N-terminal domain-containing protein</fullName>
    </recommendedName>
</protein>
<dbReference type="PANTHER" id="PTHR39176">
    <property type="entry name" value="PERIPLASMIC PROTEIN-RELATED"/>
    <property type="match status" value="1"/>
</dbReference>
<accession>A0A1X1BWU1</accession>
<evidence type="ECO:0000313" key="3">
    <source>
        <dbReference type="EMBL" id="ORM53142.1"/>
    </source>
</evidence>
<dbReference type="OrthoDB" id="7340239at2"/>
<dbReference type="Proteomes" id="UP000193933">
    <property type="component" value="Unassembled WGS sequence"/>
</dbReference>
<feature type="chain" id="PRO_5012552418" description="Lysozyme inhibitor LprI-like N-terminal domain-containing protein" evidence="1">
    <location>
        <begin position="19"/>
        <end position="136"/>
    </location>
</feature>
<dbReference type="RefSeq" id="WP_094120587.1">
    <property type="nucleotide sequence ID" value="NZ_MLFN01000021.1"/>
</dbReference>
<sequence>MKTGWLLALLLASDVAMAQDLPADAALNRCLSGASTTLAMNQCYAVASKAWDQEMNNQYGKLMSQLTGEAKTTLRQAQRAWLSYRDSWLTASRSRLSDQGTLGSVALGAQNVSLVRNQALMLQSLSKGSCANPDDC</sequence>
<feature type="domain" description="Lysozyme inhibitor LprI-like N-terminal" evidence="2">
    <location>
        <begin position="32"/>
        <end position="109"/>
    </location>
</feature>
<dbReference type="PANTHER" id="PTHR39176:SF1">
    <property type="entry name" value="PERIPLASMIC PROTEIN"/>
    <property type="match status" value="1"/>
</dbReference>
<dbReference type="InterPro" id="IPR009739">
    <property type="entry name" value="LprI-like_N"/>
</dbReference>
<gene>
    <name evidence="3" type="ORF">HA41_09360</name>
</gene>
<feature type="signal peptide" evidence="1">
    <location>
        <begin position="1"/>
        <end position="18"/>
    </location>
</feature>
<dbReference type="Pfam" id="PF07007">
    <property type="entry name" value="LprI"/>
    <property type="match status" value="1"/>
</dbReference>
<dbReference type="AlphaFoldDB" id="A0A1X1BWU1"/>
<evidence type="ECO:0000259" key="2">
    <source>
        <dbReference type="Pfam" id="PF07007"/>
    </source>
</evidence>
<evidence type="ECO:0000256" key="1">
    <source>
        <dbReference type="SAM" id="SignalP"/>
    </source>
</evidence>